<dbReference type="PANTHER" id="PTHR47139">
    <property type="entry name" value="TUMOR NECROSIS FACTOR RECEPTOR SUPERFAMILY MEMBER 9"/>
    <property type="match status" value="1"/>
</dbReference>
<organism evidence="4 5">
    <name type="scientific">Etheostoma spectabile</name>
    <name type="common">orangethroat darter</name>
    <dbReference type="NCBI Taxonomy" id="54343"/>
    <lineage>
        <taxon>Eukaryota</taxon>
        <taxon>Metazoa</taxon>
        <taxon>Chordata</taxon>
        <taxon>Craniata</taxon>
        <taxon>Vertebrata</taxon>
        <taxon>Euteleostomi</taxon>
        <taxon>Actinopterygii</taxon>
        <taxon>Neopterygii</taxon>
        <taxon>Teleostei</taxon>
        <taxon>Neoteleostei</taxon>
        <taxon>Acanthomorphata</taxon>
        <taxon>Eupercaria</taxon>
        <taxon>Perciformes</taxon>
        <taxon>Percoidei</taxon>
        <taxon>Percidae</taxon>
        <taxon>Etheostomatinae</taxon>
        <taxon>Etheostoma</taxon>
    </lineage>
</organism>
<feature type="chain" id="PRO_5023850613" description="TNFR-Cys domain-containing protein" evidence="2">
    <location>
        <begin position="32"/>
        <end position="186"/>
    </location>
</feature>
<dbReference type="SMART" id="SM00208">
    <property type="entry name" value="TNFR"/>
    <property type="match status" value="2"/>
</dbReference>
<dbReference type="PROSITE" id="PS50050">
    <property type="entry name" value="TNFR_NGFR_2"/>
    <property type="match status" value="1"/>
</dbReference>
<reference evidence="4 5" key="1">
    <citation type="submission" date="2019-08" db="EMBL/GenBank/DDBJ databases">
        <title>A chromosome-level genome assembly, high-density linkage maps, and genome scans reveal the genomic architecture of hybrid incompatibilities underlying speciation via character displacement in darters (Percidae: Etheostominae).</title>
        <authorList>
            <person name="Moran R.L."/>
            <person name="Catchen J.M."/>
            <person name="Fuller R.C."/>
        </authorList>
    </citation>
    <scope>NUCLEOTIDE SEQUENCE [LARGE SCALE GENOMIC DNA]</scope>
    <source>
        <strain evidence="4">EspeVRDwgs_2016</strain>
        <tissue evidence="4">Muscle</tissue>
    </source>
</reference>
<comment type="caution">
    <text evidence="4">The sequence shown here is derived from an EMBL/GenBank/DDBJ whole genome shotgun (WGS) entry which is preliminary data.</text>
</comment>
<dbReference type="InterPro" id="IPR001368">
    <property type="entry name" value="TNFR/NGFR_Cys_rich_reg"/>
</dbReference>
<evidence type="ECO:0000313" key="4">
    <source>
        <dbReference type="EMBL" id="KAA8593353.1"/>
    </source>
</evidence>
<feature type="repeat" description="TNFR-Cys" evidence="1">
    <location>
        <begin position="67"/>
        <end position="105"/>
    </location>
</feature>
<dbReference type="EMBL" id="VOFY01000004">
    <property type="protein sequence ID" value="KAA8593353.1"/>
    <property type="molecule type" value="Genomic_DNA"/>
</dbReference>
<accession>A0A5J5DJ95</accession>
<gene>
    <name evidence="4" type="ORF">FQN60_009469</name>
</gene>
<keyword evidence="2" id="KW-0732">Signal</keyword>
<name>A0A5J5DJ95_9PERO</name>
<dbReference type="SUPFAM" id="SSF57586">
    <property type="entry name" value="TNF receptor-like"/>
    <property type="match status" value="1"/>
</dbReference>
<evidence type="ECO:0000313" key="5">
    <source>
        <dbReference type="Proteomes" id="UP000327493"/>
    </source>
</evidence>
<dbReference type="Gene3D" id="2.10.50.10">
    <property type="entry name" value="Tumor Necrosis Factor Receptor, subunit A, domain 2"/>
    <property type="match status" value="1"/>
</dbReference>
<dbReference type="GO" id="GO:0042127">
    <property type="term" value="P:regulation of cell population proliferation"/>
    <property type="evidence" value="ECO:0007669"/>
    <property type="project" value="TreeGrafter"/>
</dbReference>
<protein>
    <recommendedName>
        <fullName evidence="3">TNFR-Cys domain-containing protein</fullName>
    </recommendedName>
</protein>
<evidence type="ECO:0000256" key="1">
    <source>
        <dbReference type="PROSITE-ProRule" id="PRU00206"/>
    </source>
</evidence>
<sequence>MSRALVTMTARSLSLAVIFVLSIWNLEHTSGCVDGQDEIDGQCCDLCSPGTYLKDYCTKHQQTVCSPCEEGYFSDRRNMFDRCEECRSCQQEYTVKCTLTTNANCSCRSGFLCSNNVCSECEENKCITGEKLKRTDNTPTEILAVSTNASDFHLSKEESGYNLIMQDESKNSNSFALLHLEKVFTQ</sequence>
<feature type="disulfide bond" evidence="1">
    <location>
        <begin position="68"/>
        <end position="83"/>
    </location>
</feature>
<evidence type="ECO:0000256" key="2">
    <source>
        <dbReference type="SAM" id="SignalP"/>
    </source>
</evidence>
<keyword evidence="1" id="KW-1015">Disulfide bond</keyword>
<keyword evidence="5" id="KW-1185">Reference proteome</keyword>
<dbReference type="PANTHER" id="PTHR47139:SF1">
    <property type="entry name" value="TUMOR NECROSIS FACTOR RECEPTOR SUPERFAMILY MEMBER 9"/>
    <property type="match status" value="1"/>
</dbReference>
<proteinExistence type="predicted"/>
<dbReference type="AlphaFoldDB" id="A0A5J5DJ95"/>
<feature type="signal peptide" evidence="2">
    <location>
        <begin position="1"/>
        <end position="31"/>
    </location>
</feature>
<feature type="domain" description="TNFR-Cys" evidence="3">
    <location>
        <begin position="67"/>
        <end position="105"/>
    </location>
</feature>
<dbReference type="GO" id="GO:0038023">
    <property type="term" value="F:signaling receptor activity"/>
    <property type="evidence" value="ECO:0007669"/>
    <property type="project" value="TreeGrafter"/>
</dbReference>
<comment type="caution">
    <text evidence="1">Lacks conserved residue(s) required for the propagation of feature annotation.</text>
</comment>
<dbReference type="Proteomes" id="UP000327493">
    <property type="component" value="Chromosome 4"/>
</dbReference>
<evidence type="ECO:0000259" key="3">
    <source>
        <dbReference type="PROSITE" id="PS50050"/>
    </source>
</evidence>